<dbReference type="InterPro" id="IPR036138">
    <property type="entry name" value="PBP_dimer_sf"/>
</dbReference>
<comment type="similarity">
    <text evidence="2">Belongs to the transpeptidase family.</text>
</comment>
<reference evidence="8" key="1">
    <citation type="submission" date="2017-05" db="EMBL/GenBank/DDBJ databases">
        <authorList>
            <person name="Kirkegaard R."/>
            <person name="Mcilroy J S."/>
        </authorList>
    </citation>
    <scope>NUCLEOTIDE SEQUENCE [LARGE SCALE GENOMIC DNA]</scope>
</reference>
<dbReference type="InterPro" id="IPR001460">
    <property type="entry name" value="PCN-bd_Tpept"/>
</dbReference>
<keyword evidence="8" id="KW-1185">Reference proteome</keyword>
<dbReference type="Proteomes" id="UP000195514">
    <property type="component" value="Chromosome I"/>
</dbReference>
<evidence type="ECO:0000256" key="3">
    <source>
        <dbReference type="ARBA" id="ARBA00023136"/>
    </source>
</evidence>
<dbReference type="KEGG" id="abat:CFX1CAM_1746"/>
<keyword evidence="7" id="KW-0328">Glycosyltransferase</keyword>
<dbReference type="RefSeq" id="WP_087862623.1">
    <property type="nucleotide sequence ID" value="NZ_LT859958.1"/>
</dbReference>
<evidence type="ECO:0000313" key="8">
    <source>
        <dbReference type="Proteomes" id="UP000195514"/>
    </source>
</evidence>
<accession>A0A1Y6K548</accession>
<keyword evidence="7" id="KW-0808">Transferase</keyword>
<evidence type="ECO:0000256" key="1">
    <source>
        <dbReference type="ARBA" id="ARBA00004370"/>
    </source>
</evidence>
<dbReference type="InterPro" id="IPR012338">
    <property type="entry name" value="Beta-lactam/transpept-like"/>
</dbReference>
<dbReference type="AlphaFoldDB" id="A0A1Y6K548"/>
<keyword evidence="4" id="KW-0812">Transmembrane</keyword>
<proteinExistence type="inferred from homology"/>
<dbReference type="PANTHER" id="PTHR30627:SF1">
    <property type="entry name" value="PEPTIDOGLYCAN D,D-TRANSPEPTIDASE FTSI"/>
    <property type="match status" value="1"/>
</dbReference>
<dbReference type="GO" id="GO:0051301">
    <property type="term" value="P:cell division"/>
    <property type="evidence" value="ECO:0007669"/>
    <property type="project" value="UniProtKB-KW"/>
</dbReference>
<keyword evidence="3 4" id="KW-0472">Membrane</keyword>
<feature type="domain" description="Penicillin-binding protein transpeptidase" evidence="5">
    <location>
        <begin position="261"/>
        <end position="574"/>
    </location>
</feature>
<dbReference type="PANTHER" id="PTHR30627">
    <property type="entry name" value="PEPTIDOGLYCAN D,D-TRANSPEPTIDASE"/>
    <property type="match status" value="1"/>
</dbReference>
<dbReference type="GO" id="GO:0008658">
    <property type="term" value="F:penicillin binding"/>
    <property type="evidence" value="ECO:0007669"/>
    <property type="project" value="InterPro"/>
</dbReference>
<dbReference type="EC" id="2.4.1.129" evidence="7"/>
<evidence type="ECO:0000259" key="5">
    <source>
        <dbReference type="Pfam" id="PF00905"/>
    </source>
</evidence>
<evidence type="ECO:0000256" key="4">
    <source>
        <dbReference type="SAM" id="Phobius"/>
    </source>
</evidence>
<dbReference type="Gene3D" id="3.30.450.330">
    <property type="match status" value="1"/>
</dbReference>
<organism evidence="7 8">
    <name type="scientific">Candidatus Brevifilum fermentans</name>
    <dbReference type="NCBI Taxonomy" id="1986204"/>
    <lineage>
        <taxon>Bacteria</taxon>
        <taxon>Bacillati</taxon>
        <taxon>Chloroflexota</taxon>
        <taxon>Anaerolineae</taxon>
        <taxon>Anaerolineales</taxon>
        <taxon>Anaerolineaceae</taxon>
        <taxon>Candidatus Brevifilum</taxon>
    </lineage>
</organism>
<dbReference type="GO" id="GO:0071555">
    <property type="term" value="P:cell wall organization"/>
    <property type="evidence" value="ECO:0007669"/>
    <property type="project" value="TreeGrafter"/>
</dbReference>
<protein>
    <submittedName>
        <fullName evidence="7">Cell division protein FtsI</fullName>
        <ecNumber evidence="7">2.4.1.129</ecNumber>
    </submittedName>
</protein>
<dbReference type="SUPFAM" id="SSF56601">
    <property type="entry name" value="beta-lactamase/transpeptidase-like"/>
    <property type="match status" value="1"/>
</dbReference>
<keyword evidence="7" id="KW-0132">Cell division</keyword>
<keyword evidence="7" id="KW-0131">Cell cycle</keyword>
<gene>
    <name evidence="7" type="primary">ftsI</name>
    <name evidence="7" type="ORF">CFX1CAM_1746</name>
</gene>
<dbReference type="GO" id="GO:0005886">
    <property type="term" value="C:plasma membrane"/>
    <property type="evidence" value="ECO:0007669"/>
    <property type="project" value="TreeGrafter"/>
</dbReference>
<dbReference type="Pfam" id="PF03717">
    <property type="entry name" value="PBP_dimer"/>
    <property type="match status" value="1"/>
</dbReference>
<feature type="transmembrane region" description="Helical" evidence="4">
    <location>
        <begin position="9"/>
        <end position="28"/>
    </location>
</feature>
<dbReference type="Gene3D" id="3.40.710.10">
    <property type="entry name" value="DD-peptidase/beta-lactamase superfamily"/>
    <property type="match status" value="1"/>
</dbReference>
<evidence type="ECO:0000256" key="2">
    <source>
        <dbReference type="ARBA" id="ARBA00007171"/>
    </source>
</evidence>
<dbReference type="Pfam" id="PF00905">
    <property type="entry name" value="Transpeptidase"/>
    <property type="match status" value="1"/>
</dbReference>
<dbReference type="InterPro" id="IPR005311">
    <property type="entry name" value="PBP_dimer"/>
</dbReference>
<dbReference type="Gene3D" id="3.90.1310.10">
    <property type="entry name" value="Penicillin-binding protein 2a (Domain 2)"/>
    <property type="match status" value="1"/>
</dbReference>
<name>A0A1Y6K548_9CHLR</name>
<keyword evidence="4" id="KW-1133">Transmembrane helix</keyword>
<dbReference type="EMBL" id="LT859958">
    <property type="protein sequence ID" value="SMX54811.1"/>
    <property type="molecule type" value="Genomic_DNA"/>
</dbReference>
<dbReference type="SUPFAM" id="SSF56519">
    <property type="entry name" value="Penicillin binding protein dimerisation domain"/>
    <property type="match status" value="1"/>
</dbReference>
<sequence length="594" mass="65535">MKPPFYQRYLIIVIACAIFGLATVIQMVRINYTSYAQELIAKSEEYQGVSKTIYPPRGNIYDRKGNILAGNQIGYEVGIDLKYVTDPDSIAFAAASLLDGLDYTYVFGLASTEKQAGEYRYFVLSSYVSKDKIEELIELKNSYAERRKEQKTLKPSLSGLVWAPMQQRTYPEGTLAANVLGFYDYFTRENAQGAYGVEGAYNRLLTGKPVQVFLPNDPNLVEALPAIDPGASLILSIDREIQKMLEQTLQDAIDWSGAEGGTIIVADPKTGEILGMASTPFFNPNEYWKYGETFTGIVPYNRAIGTAYEPGSVFKVITMAAALDSGVADVNTTYNDASGVYWVENTWPIYNWNYGAWGLQDMTGCMRHSLNVCLAYIAIDLLGEELFYDYLQAFGFGRSTGIDLANEANYPLRLPDSNLWMTMDLAANSFGQGIAVTPIQMVTAVSAIANDGLMMTPHVVRAVIDKGQQYNVSPQVINSPISAQTARDLTEMLSVSLEEESSAALVDGYRVAGKTGTGQIPTELGYTSNLTNASFVGWGPSDDPQFVVYVWIEKPTISQWGSEVASPIFKDVVEKLVVLMRIPPDNVRNRQANE</sequence>
<dbReference type="InterPro" id="IPR050515">
    <property type="entry name" value="Beta-lactam/transpept"/>
</dbReference>
<dbReference type="GO" id="GO:0016757">
    <property type="term" value="F:glycosyltransferase activity"/>
    <property type="evidence" value="ECO:0007669"/>
    <property type="project" value="UniProtKB-KW"/>
</dbReference>
<dbReference type="OrthoDB" id="9804124at2"/>
<comment type="subcellular location">
    <subcellularLocation>
        <location evidence="1">Membrane</location>
    </subcellularLocation>
</comment>
<evidence type="ECO:0000259" key="6">
    <source>
        <dbReference type="Pfam" id="PF03717"/>
    </source>
</evidence>
<evidence type="ECO:0000313" key="7">
    <source>
        <dbReference type="EMBL" id="SMX54811.1"/>
    </source>
</evidence>
<feature type="domain" description="Penicillin-binding protein dimerisation" evidence="6">
    <location>
        <begin position="53"/>
        <end position="208"/>
    </location>
</feature>